<keyword evidence="2" id="KW-1185">Reference proteome</keyword>
<dbReference type="EMBL" id="BAABEY010000001">
    <property type="protein sequence ID" value="GAA4430834.1"/>
    <property type="molecule type" value="Genomic_DNA"/>
</dbReference>
<accession>A0ABP8LKW7</accession>
<evidence type="ECO:0000313" key="2">
    <source>
        <dbReference type="Proteomes" id="UP001501508"/>
    </source>
</evidence>
<organism evidence="1 2">
    <name type="scientific">Ravibacter arvi</name>
    <dbReference type="NCBI Taxonomy" id="2051041"/>
    <lineage>
        <taxon>Bacteria</taxon>
        <taxon>Pseudomonadati</taxon>
        <taxon>Bacteroidota</taxon>
        <taxon>Cytophagia</taxon>
        <taxon>Cytophagales</taxon>
        <taxon>Spirosomataceae</taxon>
        <taxon>Ravibacter</taxon>
    </lineage>
</organism>
<sequence>MLATMFKIPKNIDTAFRQFRLFTILVVSASFLLSAFSVFQAFQMVSRVQSKIYVLSSGKALEALAEERNENIPVEAKDHIAAFHRLFFTLSPDDKGIKSRIGKALYLADASARNAYQDLSEKGFYTGIVSGNVSQEITMDSIAFSTGDYPYPFRCYATQHITRTTSTVTRSLITEGVLRNVARSENNPHGFLIEQWKTVDNRDVKVVNR</sequence>
<comment type="caution">
    <text evidence="1">The sequence shown here is derived from an EMBL/GenBank/DDBJ whole genome shotgun (WGS) entry which is preliminary data.</text>
</comment>
<evidence type="ECO:0000313" key="1">
    <source>
        <dbReference type="EMBL" id="GAA4430834.1"/>
    </source>
</evidence>
<name>A0ABP8LKW7_9BACT</name>
<proteinExistence type="predicted"/>
<dbReference type="Proteomes" id="UP001501508">
    <property type="component" value="Unassembled WGS sequence"/>
</dbReference>
<protein>
    <submittedName>
        <fullName evidence="1">Conjugative transposon protein TraK</fullName>
    </submittedName>
</protein>
<dbReference type="InterPro" id="IPR022276">
    <property type="entry name" value="Conjug_transposon_TraK"/>
</dbReference>
<dbReference type="NCBIfam" id="TIGR03781">
    <property type="entry name" value="Bac_Flav_CT_K"/>
    <property type="match status" value="1"/>
</dbReference>
<reference evidence="2" key="1">
    <citation type="journal article" date="2019" name="Int. J. Syst. Evol. Microbiol.">
        <title>The Global Catalogue of Microorganisms (GCM) 10K type strain sequencing project: providing services to taxonomists for standard genome sequencing and annotation.</title>
        <authorList>
            <consortium name="The Broad Institute Genomics Platform"/>
            <consortium name="The Broad Institute Genome Sequencing Center for Infectious Disease"/>
            <person name="Wu L."/>
            <person name="Ma J."/>
        </authorList>
    </citation>
    <scope>NUCLEOTIDE SEQUENCE [LARGE SCALE GENOMIC DNA]</scope>
    <source>
        <strain evidence="2">JCM 31920</strain>
    </source>
</reference>
<gene>
    <name evidence="1" type="primary">traK</name>
    <name evidence="1" type="ORF">GCM10023091_00630</name>
</gene>